<dbReference type="SUPFAM" id="SSF50729">
    <property type="entry name" value="PH domain-like"/>
    <property type="match status" value="1"/>
</dbReference>
<evidence type="ECO:0000313" key="2">
    <source>
        <dbReference type="EMBL" id="KAJ3440405.1"/>
    </source>
</evidence>
<proteinExistence type="predicted"/>
<dbReference type="EMBL" id="JANTQA010000030">
    <property type="protein sequence ID" value="KAJ3440405.1"/>
    <property type="molecule type" value="Genomic_DNA"/>
</dbReference>
<dbReference type="SMART" id="SM00461">
    <property type="entry name" value="WH1"/>
    <property type="match status" value="1"/>
</dbReference>
<dbReference type="AlphaFoldDB" id="A0AAV7ZGP2"/>
<gene>
    <name evidence="2" type="ORF">M0812_14072</name>
</gene>
<dbReference type="InterPro" id="IPR000697">
    <property type="entry name" value="WH1/EVH1_dom"/>
</dbReference>
<reference evidence="2" key="1">
    <citation type="submission" date="2022-08" db="EMBL/GenBank/DDBJ databases">
        <title>Novel sulphate-reducing endosymbionts in the free-living metamonad Anaeramoeba.</title>
        <authorList>
            <person name="Jerlstrom-Hultqvist J."/>
            <person name="Cepicka I."/>
            <person name="Gallot-Lavallee L."/>
            <person name="Salas-Leiva D."/>
            <person name="Curtis B.A."/>
            <person name="Zahonova K."/>
            <person name="Pipaliya S."/>
            <person name="Dacks J."/>
            <person name="Roger A.J."/>
        </authorList>
    </citation>
    <scope>NUCLEOTIDE SEQUENCE</scope>
    <source>
        <strain evidence="2">Busselton2</strain>
    </source>
</reference>
<evidence type="ECO:0000259" key="1">
    <source>
        <dbReference type="PROSITE" id="PS50229"/>
    </source>
</evidence>
<organism evidence="2 3">
    <name type="scientific">Anaeramoeba flamelloides</name>
    <dbReference type="NCBI Taxonomy" id="1746091"/>
    <lineage>
        <taxon>Eukaryota</taxon>
        <taxon>Metamonada</taxon>
        <taxon>Anaeramoebidae</taxon>
        <taxon>Anaeramoeba</taxon>
    </lineage>
</organism>
<dbReference type="InterPro" id="IPR011993">
    <property type="entry name" value="PH-like_dom_sf"/>
</dbReference>
<comment type="caution">
    <text evidence="2">The sequence shown here is derived from an EMBL/GenBank/DDBJ whole genome shotgun (WGS) entry which is preliminary data.</text>
</comment>
<name>A0AAV7ZGP2_9EUKA</name>
<accession>A0AAV7ZGP2</accession>
<protein>
    <submittedName>
        <fullName evidence="2">Neural wiskott-aldrich syndrome protein</fullName>
    </submittedName>
</protein>
<dbReference type="Pfam" id="PF00568">
    <property type="entry name" value="WH1"/>
    <property type="match status" value="1"/>
</dbReference>
<dbReference type="PROSITE" id="PS50229">
    <property type="entry name" value="WH1"/>
    <property type="match status" value="1"/>
</dbReference>
<feature type="domain" description="WH1" evidence="1">
    <location>
        <begin position="22"/>
        <end position="130"/>
    </location>
</feature>
<evidence type="ECO:0000313" key="3">
    <source>
        <dbReference type="Proteomes" id="UP001146793"/>
    </source>
</evidence>
<sequence>MSNLKEHVHTILKPEDFRMLKNVLSRETLLAHSVARLYYAEEDTLKWIYSEIWGIVALTEKENCHYIQIIDLETKKIRFKHEVYRNFPYKTYLGFVHAWESEECSFALSFSDTKDSKVFKEKVESIIPYDKK</sequence>
<dbReference type="Gene3D" id="2.30.29.30">
    <property type="entry name" value="Pleckstrin-homology domain (PH domain)/Phosphotyrosine-binding domain (PTB)"/>
    <property type="match status" value="1"/>
</dbReference>
<dbReference type="Proteomes" id="UP001146793">
    <property type="component" value="Unassembled WGS sequence"/>
</dbReference>